<organism evidence="3 4">
    <name type="scientific">Myotis myotis</name>
    <name type="common">Greater mouse-eared bat</name>
    <name type="synonym">Vespertilio myotis</name>
    <dbReference type="NCBI Taxonomy" id="51298"/>
    <lineage>
        <taxon>Eukaryota</taxon>
        <taxon>Metazoa</taxon>
        <taxon>Chordata</taxon>
        <taxon>Craniata</taxon>
        <taxon>Vertebrata</taxon>
        <taxon>Euteleostomi</taxon>
        <taxon>Mammalia</taxon>
        <taxon>Eutheria</taxon>
        <taxon>Laurasiatheria</taxon>
        <taxon>Chiroptera</taxon>
        <taxon>Yangochiroptera</taxon>
        <taxon>Vespertilionidae</taxon>
        <taxon>Myotis</taxon>
    </lineage>
</organism>
<dbReference type="VEuPathDB" id="HostDB:GeneID_118679180"/>
<dbReference type="AlphaFoldDB" id="A0A7J7RRV3"/>
<sequence>MPAGTVPSASSRGAADGKLRERFARVLGCLDPSGPSACPDRAAGRPPPTPSTPRKSREPASVSRTPGPGRLRVRALAGPRGRTPACRPPADRRAQPGPGHASPQARIFSVVVCCLFFNHHLTSPSWITTVKYCRCTAPAWPGPLAPMKLCMYFVYGIEVYIVTMSSYANGKSKKKKRKRNGIVHLTVLTCMHV</sequence>
<evidence type="ECO:0000256" key="2">
    <source>
        <dbReference type="SAM" id="Phobius"/>
    </source>
</evidence>
<gene>
    <name evidence="3" type="ORF">mMyoMyo1_010235</name>
</gene>
<protein>
    <submittedName>
        <fullName evidence="3">Uncharacterized protein</fullName>
    </submittedName>
</protein>
<keyword evidence="2" id="KW-0472">Membrane</keyword>
<feature type="transmembrane region" description="Helical" evidence="2">
    <location>
        <begin position="152"/>
        <end position="170"/>
    </location>
</feature>
<name>A0A7J7RRV3_MYOMY</name>
<dbReference type="Proteomes" id="UP000527355">
    <property type="component" value="Unassembled WGS sequence"/>
</dbReference>
<keyword evidence="2" id="KW-0812">Transmembrane</keyword>
<keyword evidence="4" id="KW-1185">Reference proteome</keyword>
<feature type="region of interest" description="Disordered" evidence="1">
    <location>
        <begin position="32"/>
        <end position="101"/>
    </location>
</feature>
<evidence type="ECO:0000256" key="1">
    <source>
        <dbReference type="SAM" id="MobiDB-lite"/>
    </source>
</evidence>
<comment type="caution">
    <text evidence="3">The sequence shown here is derived from an EMBL/GenBank/DDBJ whole genome shotgun (WGS) entry which is preliminary data.</text>
</comment>
<dbReference type="EMBL" id="JABWUV010000023">
    <property type="protein sequence ID" value="KAF6278906.1"/>
    <property type="molecule type" value="Genomic_DNA"/>
</dbReference>
<proteinExistence type="predicted"/>
<evidence type="ECO:0000313" key="3">
    <source>
        <dbReference type="EMBL" id="KAF6278906.1"/>
    </source>
</evidence>
<keyword evidence="2" id="KW-1133">Transmembrane helix</keyword>
<evidence type="ECO:0000313" key="4">
    <source>
        <dbReference type="Proteomes" id="UP000527355"/>
    </source>
</evidence>
<accession>A0A7J7RRV3</accession>
<reference evidence="3 4" key="1">
    <citation type="journal article" date="2020" name="Nature">
        <title>Six reference-quality genomes reveal evolution of bat adaptations.</title>
        <authorList>
            <person name="Jebb D."/>
            <person name="Huang Z."/>
            <person name="Pippel M."/>
            <person name="Hughes G.M."/>
            <person name="Lavrichenko K."/>
            <person name="Devanna P."/>
            <person name="Winkler S."/>
            <person name="Jermiin L.S."/>
            <person name="Skirmuntt E.C."/>
            <person name="Katzourakis A."/>
            <person name="Burkitt-Gray L."/>
            <person name="Ray D.A."/>
            <person name="Sullivan K.A.M."/>
            <person name="Roscito J.G."/>
            <person name="Kirilenko B.M."/>
            <person name="Davalos L.M."/>
            <person name="Corthals A.P."/>
            <person name="Power M.L."/>
            <person name="Jones G."/>
            <person name="Ransome R.D."/>
            <person name="Dechmann D.K.N."/>
            <person name="Locatelli A.G."/>
            <person name="Puechmaille S.J."/>
            <person name="Fedrigo O."/>
            <person name="Jarvis E.D."/>
            <person name="Hiller M."/>
            <person name="Vernes S.C."/>
            <person name="Myers E.W."/>
            <person name="Teeling E.C."/>
        </authorList>
    </citation>
    <scope>NUCLEOTIDE SEQUENCE [LARGE SCALE GENOMIC DNA]</scope>
    <source>
        <strain evidence="3">MMyoMyo1</strain>
        <tissue evidence="3">Flight muscle</tissue>
    </source>
</reference>